<accession>A0A0C9U3C2</accession>
<dbReference type="EMBL" id="KN837300">
    <property type="protein sequence ID" value="KIJ28709.1"/>
    <property type="molecule type" value="Genomic_DNA"/>
</dbReference>
<organism evidence="1 2">
    <name type="scientific">Sphaerobolus stellatus (strain SS14)</name>
    <dbReference type="NCBI Taxonomy" id="990650"/>
    <lineage>
        <taxon>Eukaryota</taxon>
        <taxon>Fungi</taxon>
        <taxon>Dikarya</taxon>
        <taxon>Basidiomycota</taxon>
        <taxon>Agaricomycotina</taxon>
        <taxon>Agaricomycetes</taxon>
        <taxon>Phallomycetidae</taxon>
        <taxon>Geastrales</taxon>
        <taxon>Sphaerobolaceae</taxon>
        <taxon>Sphaerobolus</taxon>
    </lineage>
</organism>
<dbReference type="HOGENOM" id="CLU_1278337_0_0_1"/>
<dbReference type="AlphaFoldDB" id="A0A0C9U3C2"/>
<evidence type="ECO:0000313" key="2">
    <source>
        <dbReference type="Proteomes" id="UP000054279"/>
    </source>
</evidence>
<protein>
    <submittedName>
        <fullName evidence="1">Uncharacterized protein</fullName>
    </submittedName>
</protein>
<dbReference type="Proteomes" id="UP000054279">
    <property type="component" value="Unassembled WGS sequence"/>
</dbReference>
<evidence type="ECO:0000313" key="1">
    <source>
        <dbReference type="EMBL" id="KIJ28709.1"/>
    </source>
</evidence>
<sequence length="216" mass="25564">MDIKQMWQQLCLPHDMLEEYPDISHGVTFGVQHRSHWFAVVFKQDFQEIYVYNHIFLSSEQVERVKDEWETWSGPQLWTLVSDLVGWDTVIQPKELDDFYIKSLSWYGNGSDCGPEMIQVLLELILENGVVVDEDTQWPLKPDFTCSHLFREQMLHEILISAQDSYFVWKSNHTMAMLEVQHYDNDIIMEDIQSIFEDGLDNQCNIQETIKLLTRL</sequence>
<keyword evidence="2" id="KW-1185">Reference proteome</keyword>
<proteinExistence type="predicted"/>
<reference evidence="1 2" key="1">
    <citation type="submission" date="2014-06" db="EMBL/GenBank/DDBJ databases">
        <title>Evolutionary Origins and Diversification of the Mycorrhizal Mutualists.</title>
        <authorList>
            <consortium name="DOE Joint Genome Institute"/>
            <consortium name="Mycorrhizal Genomics Consortium"/>
            <person name="Kohler A."/>
            <person name="Kuo A."/>
            <person name="Nagy L.G."/>
            <person name="Floudas D."/>
            <person name="Copeland A."/>
            <person name="Barry K.W."/>
            <person name="Cichocki N."/>
            <person name="Veneault-Fourrey C."/>
            <person name="LaButti K."/>
            <person name="Lindquist E.A."/>
            <person name="Lipzen A."/>
            <person name="Lundell T."/>
            <person name="Morin E."/>
            <person name="Murat C."/>
            <person name="Riley R."/>
            <person name="Ohm R."/>
            <person name="Sun H."/>
            <person name="Tunlid A."/>
            <person name="Henrissat B."/>
            <person name="Grigoriev I.V."/>
            <person name="Hibbett D.S."/>
            <person name="Martin F."/>
        </authorList>
    </citation>
    <scope>NUCLEOTIDE SEQUENCE [LARGE SCALE GENOMIC DNA]</scope>
    <source>
        <strain evidence="1 2">SS14</strain>
    </source>
</reference>
<name>A0A0C9U3C2_SPHS4</name>
<gene>
    <name evidence="1" type="ORF">M422DRAFT_270011</name>
</gene>